<name>A0ABN6SI77_9LACO</name>
<reference evidence="4 5" key="1">
    <citation type="journal article" date="2023" name="Microbiol. Spectr.">
        <title>Symbiosis of Carpenter Bees with Uncharacterized Lactic Acid Bacteria Showing NAD Auxotrophy.</title>
        <authorList>
            <person name="Kawasaki S."/>
            <person name="Ozawa K."/>
            <person name="Mori T."/>
            <person name="Yamamoto A."/>
            <person name="Ito M."/>
            <person name="Ohkuma M."/>
            <person name="Sakamoto M."/>
            <person name="Matsutani M."/>
        </authorList>
    </citation>
    <scope>NUCLEOTIDE SEQUENCE [LARGE SCALE GENOMIC DNA]</scope>
    <source>
        <strain evidence="4 5">Kim32-2</strain>
    </source>
</reference>
<protein>
    <recommendedName>
        <fullName evidence="3">S-layer protein C-terminal domain-containing protein</fullName>
    </recommendedName>
</protein>
<dbReference type="Pfam" id="PF03217">
    <property type="entry name" value="SlpA"/>
    <property type="match status" value="1"/>
</dbReference>
<feature type="chain" id="PRO_5046887700" description="S-layer protein C-terminal domain-containing protein" evidence="2">
    <location>
        <begin position="21"/>
        <end position="333"/>
    </location>
</feature>
<dbReference type="EMBL" id="AP026803">
    <property type="protein sequence ID" value="BDR60025.1"/>
    <property type="molecule type" value="Genomic_DNA"/>
</dbReference>
<accession>A0ABN6SI77</accession>
<keyword evidence="2" id="KW-0732">Signal</keyword>
<keyword evidence="5" id="KW-1185">Reference proteome</keyword>
<evidence type="ECO:0000256" key="1">
    <source>
        <dbReference type="SAM" id="MobiDB-lite"/>
    </source>
</evidence>
<evidence type="ECO:0000313" key="5">
    <source>
        <dbReference type="Proteomes" id="UP001321741"/>
    </source>
</evidence>
<evidence type="ECO:0000313" key="4">
    <source>
        <dbReference type="EMBL" id="BDR60025.1"/>
    </source>
</evidence>
<dbReference type="InterPro" id="IPR024968">
    <property type="entry name" value="SlpA_C_lactobacillus"/>
</dbReference>
<feature type="region of interest" description="Disordered" evidence="1">
    <location>
        <begin position="235"/>
        <end position="273"/>
    </location>
</feature>
<dbReference type="RefSeq" id="WP_317637745.1">
    <property type="nucleotide sequence ID" value="NZ_AP026803.1"/>
</dbReference>
<gene>
    <name evidence="4" type="ORF">KIM322_02860</name>
</gene>
<feature type="compositionally biased region" description="Low complexity" evidence="1">
    <location>
        <begin position="245"/>
        <end position="265"/>
    </location>
</feature>
<dbReference type="Proteomes" id="UP001321741">
    <property type="component" value="Chromosome"/>
</dbReference>
<feature type="domain" description="S-layer protein C-terminal" evidence="3">
    <location>
        <begin position="275"/>
        <end position="328"/>
    </location>
</feature>
<evidence type="ECO:0000259" key="3">
    <source>
        <dbReference type="Pfam" id="PF03217"/>
    </source>
</evidence>
<sequence length="333" mass="35642">MKLNQKIAIVLCASALTGLGSTTFITTHTQIASASASHAGYNNWIQYGTLKYALKGPSGKIYPAGTKVARYAGNLTTPDKSLPASPFLLTLSLMGAPGDGNIQFGGGKIAETYVNVGEWQAIGDPDHDNGMDIVQSTSDATDLASSDFHPVDSNNADVSHADISALRAIVNKYAGIVYITTKDVNWRENSKIASALSDRYSKALGMGVDQSTVDQLTADYTAALDHYIKTGSLDVNDNAPAKPITPSNGNTTTPSSGNTTPNTPSVAPSSTQRNLRLRKASYRYTKKGKRVSRKLLKRGSVVKSNGKVYRIKGKTYYRIAKNRYIRAANVKLG</sequence>
<proteinExistence type="predicted"/>
<organism evidence="4 5">
    <name type="scientific">Lactobacillus xylocopicola</name>
    <dbReference type="NCBI Taxonomy" id="2976676"/>
    <lineage>
        <taxon>Bacteria</taxon>
        <taxon>Bacillati</taxon>
        <taxon>Bacillota</taxon>
        <taxon>Bacilli</taxon>
        <taxon>Lactobacillales</taxon>
        <taxon>Lactobacillaceae</taxon>
        <taxon>Lactobacillus</taxon>
    </lineage>
</organism>
<evidence type="ECO:0000256" key="2">
    <source>
        <dbReference type="SAM" id="SignalP"/>
    </source>
</evidence>
<feature type="signal peptide" evidence="2">
    <location>
        <begin position="1"/>
        <end position="20"/>
    </location>
</feature>